<accession>A0ABR2LU82</accession>
<evidence type="ECO:0000313" key="1">
    <source>
        <dbReference type="EMBL" id="KAK8950452.1"/>
    </source>
</evidence>
<gene>
    <name evidence="1" type="ORF">KSP40_PGU016638</name>
</gene>
<protein>
    <submittedName>
        <fullName evidence="1">mRNA cap guanine-N7 methyltransferase 2</fullName>
    </submittedName>
</protein>
<evidence type="ECO:0000313" key="2">
    <source>
        <dbReference type="Proteomes" id="UP001412067"/>
    </source>
</evidence>
<comment type="caution">
    <text evidence="1">The sequence shown here is derived from an EMBL/GenBank/DDBJ whole genome shotgun (WGS) entry which is preliminary data.</text>
</comment>
<keyword evidence="1" id="KW-0489">Methyltransferase</keyword>
<dbReference type="GO" id="GO:0008168">
    <property type="term" value="F:methyltransferase activity"/>
    <property type="evidence" value="ECO:0007669"/>
    <property type="project" value="UniProtKB-KW"/>
</dbReference>
<dbReference type="GO" id="GO:0032259">
    <property type="term" value="P:methylation"/>
    <property type="evidence" value="ECO:0007669"/>
    <property type="project" value="UniProtKB-KW"/>
</dbReference>
<organism evidence="1 2">
    <name type="scientific">Platanthera guangdongensis</name>
    <dbReference type="NCBI Taxonomy" id="2320717"/>
    <lineage>
        <taxon>Eukaryota</taxon>
        <taxon>Viridiplantae</taxon>
        <taxon>Streptophyta</taxon>
        <taxon>Embryophyta</taxon>
        <taxon>Tracheophyta</taxon>
        <taxon>Spermatophyta</taxon>
        <taxon>Magnoliopsida</taxon>
        <taxon>Liliopsida</taxon>
        <taxon>Asparagales</taxon>
        <taxon>Orchidaceae</taxon>
        <taxon>Orchidoideae</taxon>
        <taxon>Orchideae</taxon>
        <taxon>Orchidinae</taxon>
        <taxon>Platanthera</taxon>
    </lineage>
</organism>
<keyword evidence="1" id="KW-0808">Transferase</keyword>
<dbReference type="Proteomes" id="UP001412067">
    <property type="component" value="Unassembled WGS sequence"/>
</dbReference>
<name>A0ABR2LU82_9ASPA</name>
<proteinExistence type="predicted"/>
<sequence>MLSSYGPNFLDPRGKLLARSFDILGLYSIFIFQKSNPDVAPPFLSPMLQDEDVSEYIDGIQVEFPLLFGMFAYVSRKCICTVYIF</sequence>
<dbReference type="EMBL" id="JBBWWR010000015">
    <property type="protein sequence ID" value="KAK8950452.1"/>
    <property type="molecule type" value="Genomic_DNA"/>
</dbReference>
<reference evidence="1 2" key="1">
    <citation type="journal article" date="2022" name="Nat. Plants">
        <title>Genomes of leafy and leafless Platanthera orchids illuminate the evolution of mycoheterotrophy.</title>
        <authorList>
            <person name="Li M.H."/>
            <person name="Liu K.W."/>
            <person name="Li Z."/>
            <person name="Lu H.C."/>
            <person name="Ye Q.L."/>
            <person name="Zhang D."/>
            <person name="Wang J.Y."/>
            <person name="Li Y.F."/>
            <person name="Zhong Z.M."/>
            <person name="Liu X."/>
            <person name="Yu X."/>
            <person name="Liu D.K."/>
            <person name="Tu X.D."/>
            <person name="Liu B."/>
            <person name="Hao Y."/>
            <person name="Liao X.Y."/>
            <person name="Jiang Y.T."/>
            <person name="Sun W.H."/>
            <person name="Chen J."/>
            <person name="Chen Y.Q."/>
            <person name="Ai Y."/>
            <person name="Zhai J.W."/>
            <person name="Wu S.S."/>
            <person name="Zhou Z."/>
            <person name="Hsiao Y.Y."/>
            <person name="Wu W.L."/>
            <person name="Chen Y.Y."/>
            <person name="Lin Y.F."/>
            <person name="Hsu J.L."/>
            <person name="Li C.Y."/>
            <person name="Wang Z.W."/>
            <person name="Zhao X."/>
            <person name="Zhong W.Y."/>
            <person name="Ma X.K."/>
            <person name="Ma L."/>
            <person name="Huang J."/>
            <person name="Chen G.Z."/>
            <person name="Huang M.Z."/>
            <person name="Huang L."/>
            <person name="Peng D.H."/>
            <person name="Luo Y.B."/>
            <person name="Zou S.Q."/>
            <person name="Chen S.P."/>
            <person name="Lan S."/>
            <person name="Tsai W.C."/>
            <person name="Van de Peer Y."/>
            <person name="Liu Z.J."/>
        </authorList>
    </citation>
    <scope>NUCLEOTIDE SEQUENCE [LARGE SCALE GENOMIC DNA]</scope>
    <source>
        <strain evidence="1">Lor288</strain>
    </source>
</reference>
<keyword evidence="2" id="KW-1185">Reference proteome</keyword>